<protein>
    <submittedName>
        <fullName evidence="2">Uncharacterized protein</fullName>
    </submittedName>
</protein>
<keyword evidence="1" id="KW-1133">Transmembrane helix</keyword>
<dbReference type="Proteomes" id="UP000002730">
    <property type="component" value="Chromosome"/>
</dbReference>
<dbReference type="STRING" id="573061.Clocel_2955"/>
<proteinExistence type="predicted"/>
<dbReference type="AlphaFoldDB" id="D9SSY5"/>
<sequence>MKVKENKKKTLFISLPIFIFILIFSSLFYIYKGKENSIELEREPAVGEVSFLDENSSAYIWNKVTIKYIYDGIRWQKISEIHSRPYVESSISQYLDNLKGIGIDIPKYKGYDNEEVSQSFWMYMGEGIKSEIIIKKLEIQRNKSNV</sequence>
<dbReference type="RefSeq" id="WP_010075745.1">
    <property type="nucleotide sequence ID" value="NC_014393.1"/>
</dbReference>
<accession>D9SSY5</accession>
<dbReference type="EMBL" id="CP002160">
    <property type="protein sequence ID" value="ADL52647.1"/>
    <property type="molecule type" value="Genomic_DNA"/>
</dbReference>
<keyword evidence="1" id="KW-0812">Transmembrane</keyword>
<evidence type="ECO:0000313" key="3">
    <source>
        <dbReference type="Proteomes" id="UP000002730"/>
    </source>
</evidence>
<evidence type="ECO:0000256" key="1">
    <source>
        <dbReference type="SAM" id="Phobius"/>
    </source>
</evidence>
<keyword evidence="3" id="KW-1185">Reference proteome</keyword>
<feature type="transmembrane region" description="Helical" evidence="1">
    <location>
        <begin position="12"/>
        <end position="31"/>
    </location>
</feature>
<dbReference type="KEGG" id="ccb:Clocel_2955"/>
<dbReference type="HOGENOM" id="CLU_1774137_0_0_9"/>
<name>D9SSY5_CLOC7</name>
<reference evidence="2 3" key="1">
    <citation type="submission" date="2010-08" db="EMBL/GenBank/DDBJ databases">
        <title>Complete sequence of Clostridium cellulovorans 743B.</title>
        <authorList>
            <consortium name="US DOE Joint Genome Institute"/>
            <person name="Lucas S."/>
            <person name="Copeland A."/>
            <person name="Lapidus A."/>
            <person name="Cheng J.-F."/>
            <person name="Bruce D."/>
            <person name="Goodwin L."/>
            <person name="Pitluck S."/>
            <person name="Chertkov O."/>
            <person name="Detter J.C."/>
            <person name="Han C."/>
            <person name="Tapia R."/>
            <person name="Land M."/>
            <person name="Hauser L."/>
            <person name="Chang Y.-J."/>
            <person name="Jeffries C."/>
            <person name="Kyrpides N."/>
            <person name="Ivanova N."/>
            <person name="Mikhailova N."/>
            <person name="Hemme C.L."/>
            <person name="Woyke T."/>
        </authorList>
    </citation>
    <scope>NUCLEOTIDE SEQUENCE [LARGE SCALE GENOMIC DNA]</scope>
    <source>
        <strain evidence="3">ATCC 35296 / DSM 3052 / OCM 3 / 743B</strain>
    </source>
</reference>
<organism evidence="2 3">
    <name type="scientific">Clostridium cellulovorans (strain ATCC 35296 / DSM 3052 / OCM 3 / 743B)</name>
    <dbReference type="NCBI Taxonomy" id="573061"/>
    <lineage>
        <taxon>Bacteria</taxon>
        <taxon>Bacillati</taxon>
        <taxon>Bacillota</taxon>
        <taxon>Clostridia</taxon>
        <taxon>Eubacteriales</taxon>
        <taxon>Clostridiaceae</taxon>
        <taxon>Clostridium</taxon>
    </lineage>
</organism>
<evidence type="ECO:0000313" key="2">
    <source>
        <dbReference type="EMBL" id="ADL52647.1"/>
    </source>
</evidence>
<keyword evidence="1" id="KW-0472">Membrane</keyword>
<gene>
    <name evidence="2" type="ordered locus">Clocel_2955</name>
</gene>